<evidence type="ECO:0000313" key="7">
    <source>
        <dbReference type="EnsemblPlants" id="AUR62001711-RA:cds"/>
    </source>
</evidence>
<feature type="compositionally biased region" description="Polar residues" evidence="5">
    <location>
        <begin position="192"/>
        <end position="201"/>
    </location>
</feature>
<reference evidence="7" key="2">
    <citation type="submission" date="2021-03" db="UniProtKB">
        <authorList>
            <consortium name="EnsemblPlants"/>
        </authorList>
    </citation>
    <scope>IDENTIFICATION</scope>
</reference>
<feature type="compositionally biased region" description="Basic and acidic residues" evidence="5">
    <location>
        <begin position="626"/>
        <end position="642"/>
    </location>
</feature>
<feature type="compositionally biased region" description="Low complexity" evidence="5">
    <location>
        <begin position="432"/>
        <end position="456"/>
    </location>
</feature>
<dbReference type="SUPFAM" id="SSF49599">
    <property type="entry name" value="TRAF domain-like"/>
    <property type="match status" value="1"/>
</dbReference>
<feature type="compositionally biased region" description="Low complexity" evidence="5">
    <location>
        <begin position="254"/>
        <end position="295"/>
    </location>
</feature>
<dbReference type="SUPFAM" id="SSF57850">
    <property type="entry name" value="RING/U-box"/>
    <property type="match status" value="1"/>
</dbReference>
<reference evidence="7" key="1">
    <citation type="journal article" date="2017" name="Nature">
        <title>The genome of Chenopodium quinoa.</title>
        <authorList>
            <person name="Jarvis D.E."/>
            <person name="Ho Y.S."/>
            <person name="Lightfoot D.J."/>
            <person name="Schmoeckel S.M."/>
            <person name="Li B."/>
            <person name="Borm T.J.A."/>
            <person name="Ohyanagi H."/>
            <person name="Mineta K."/>
            <person name="Michell C.T."/>
            <person name="Saber N."/>
            <person name="Kharbatia N.M."/>
            <person name="Rupper R.R."/>
            <person name="Sharp A.R."/>
            <person name="Dally N."/>
            <person name="Boughton B.A."/>
            <person name="Woo Y.H."/>
            <person name="Gao G."/>
            <person name="Schijlen E.G.W.M."/>
            <person name="Guo X."/>
            <person name="Momin A.A."/>
            <person name="Negrao S."/>
            <person name="Al-Babili S."/>
            <person name="Gehring C."/>
            <person name="Roessner U."/>
            <person name="Jung C."/>
            <person name="Murphy K."/>
            <person name="Arold S.T."/>
            <person name="Gojobori T."/>
            <person name="van der Linden C.G."/>
            <person name="van Loo E.N."/>
            <person name="Jellen E.N."/>
            <person name="Maughan P.J."/>
            <person name="Tester M."/>
        </authorList>
    </citation>
    <scope>NUCLEOTIDE SEQUENCE [LARGE SCALE GENOMIC DNA]</scope>
    <source>
        <strain evidence="7">cv. PI 614886</strain>
    </source>
</reference>
<evidence type="ECO:0000256" key="3">
    <source>
        <dbReference type="ARBA" id="ARBA00022833"/>
    </source>
</evidence>
<dbReference type="InterPro" id="IPR013083">
    <property type="entry name" value="Znf_RING/FYVE/PHD"/>
</dbReference>
<keyword evidence="1" id="KW-0479">Metal-binding</keyword>
<dbReference type="InterPro" id="IPR001841">
    <property type="entry name" value="Znf_RING"/>
</dbReference>
<feature type="region of interest" description="Disordered" evidence="5">
    <location>
        <begin position="182"/>
        <end position="201"/>
    </location>
</feature>
<dbReference type="OMA" id="FRMGEHP"/>
<evidence type="ECO:0000259" key="6">
    <source>
        <dbReference type="PROSITE" id="PS50089"/>
    </source>
</evidence>
<feature type="compositionally biased region" description="Basic and acidic residues" evidence="5">
    <location>
        <begin position="596"/>
        <end position="607"/>
    </location>
</feature>
<keyword evidence="8" id="KW-1185">Reference proteome</keyword>
<dbReference type="Gramene" id="AUR62001711-RA">
    <property type="protein sequence ID" value="AUR62001711-RA:cds"/>
    <property type="gene ID" value="AUR62001711"/>
</dbReference>
<feature type="region of interest" description="Disordered" evidence="5">
    <location>
        <begin position="1211"/>
        <end position="1265"/>
    </location>
</feature>
<feature type="compositionally biased region" description="Low complexity" evidence="5">
    <location>
        <begin position="219"/>
        <end position="237"/>
    </location>
</feature>
<feature type="compositionally biased region" description="Low complexity" evidence="5">
    <location>
        <begin position="360"/>
        <end position="389"/>
    </location>
</feature>
<evidence type="ECO:0000256" key="5">
    <source>
        <dbReference type="SAM" id="MobiDB-lite"/>
    </source>
</evidence>
<dbReference type="PROSITE" id="PS00518">
    <property type="entry name" value="ZF_RING_1"/>
    <property type="match status" value="1"/>
</dbReference>
<keyword evidence="2 4" id="KW-0863">Zinc-finger</keyword>
<feature type="region of interest" description="Disordered" evidence="5">
    <location>
        <begin position="219"/>
        <end position="472"/>
    </location>
</feature>
<organism evidence="7 8">
    <name type="scientific">Chenopodium quinoa</name>
    <name type="common">Quinoa</name>
    <dbReference type="NCBI Taxonomy" id="63459"/>
    <lineage>
        <taxon>Eukaryota</taxon>
        <taxon>Viridiplantae</taxon>
        <taxon>Streptophyta</taxon>
        <taxon>Embryophyta</taxon>
        <taxon>Tracheophyta</taxon>
        <taxon>Spermatophyta</taxon>
        <taxon>Magnoliopsida</taxon>
        <taxon>eudicotyledons</taxon>
        <taxon>Gunneridae</taxon>
        <taxon>Pentapetalae</taxon>
        <taxon>Caryophyllales</taxon>
        <taxon>Chenopodiaceae</taxon>
        <taxon>Chenopodioideae</taxon>
        <taxon>Atripliceae</taxon>
        <taxon>Chenopodium</taxon>
    </lineage>
</organism>
<dbReference type="GO" id="GO:0008270">
    <property type="term" value="F:zinc ion binding"/>
    <property type="evidence" value="ECO:0007669"/>
    <property type="project" value="UniProtKB-KW"/>
</dbReference>
<name>A0A803KRQ4_CHEQI</name>
<dbReference type="InterPro" id="IPR017907">
    <property type="entry name" value="Znf_RING_CS"/>
</dbReference>
<proteinExistence type="predicted"/>
<accession>A0A803KRQ4</accession>
<feature type="compositionally biased region" description="Low complexity" evidence="5">
    <location>
        <begin position="709"/>
        <end position="727"/>
    </location>
</feature>
<dbReference type="CDD" id="cd16449">
    <property type="entry name" value="RING-HC"/>
    <property type="match status" value="1"/>
</dbReference>
<feature type="region of interest" description="Disordered" evidence="5">
    <location>
        <begin position="570"/>
        <end position="799"/>
    </location>
</feature>
<feature type="compositionally biased region" description="Low complexity" evidence="5">
    <location>
        <begin position="314"/>
        <end position="331"/>
    </location>
</feature>
<protein>
    <recommendedName>
        <fullName evidence="6">RING-type domain-containing protein</fullName>
    </recommendedName>
</protein>
<dbReference type="PROSITE" id="PS50089">
    <property type="entry name" value="ZF_RING_2"/>
    <property type="match status" value="1"/>
</dbReference>
<evidence type="ECO:0000256" key="2">
    <source>
        <dbReference type="ARBA" id="ARBA00022771"/>
    </source>
</evidence>
<feature type="compositionally biased region" description="Basic and acidic residues" evidence="5">
    <location>
        <begin position="878"/>
        <end position="897"/>
    </location>
</feature>
<dbReference type="PANTHER" id="PTHR37393">
    <property type="entry name" value="AT-RICH INTERACTIVE DOMAIN-CONTAINING PROTEIN 1A-LIKE"/>
    <property type="match status" value="1"/>
</dbReference>
<feature type="compositionally biased region" description="Low complexity" evidence="5">
    <location>
        <begin position="182"/>
        <end position="191"/>
    </location>
</feature>
<feature type="compositionally biased region" description="Basic and acidic residues" evidence="5">
    <location>
        <begin position="986"/>
        <end position="997"/>
    </location>
</feature>
<feature type="domain" description="RING-type" evidence="6">
    <location>
        <begin position="20"/>
        <end position="59"/>
    </location>
</feature>
<dbReference type="Proteomes" id="UP000596660">
    <property type="component" value="Unplaced"/>
</dbReference>
<evidence type="ECO:0000256" key="4">
    <source>
        <dbReference type="PROSITE-ProRule" id="PRU00175"/>
    </source>
</evidence>
<feature type="region of interest" description="Disordered" evidence="5">
    <location>
        <begin position="878"/>
        <end position="1005"/>
    </location>
</feature>
<sequence>MGFDNDCILNIQSLAGEYFCPVCHLLVYPNEALQAPCTHLYCKPCLTYVVSTTHACPYDGYRVTEADCKPLLESNKTLADTIGKIQVHCLYYRTGCTWQGPLSDCISHCSTCSFGESPVLCNRCGVQIVHRQVQEHAQSCPGVQQAQQPSTAQDGTSTGAVADQTQTAAQAVLPASQAQTSQASASLASGQDNQTATPSRIAQPSVQTNFQPSVNVQSQVQPVGQAQPQMQAQGQAPPSHPLPYNQSQPLPQAQPYVQPQPITQQQTPVPQYQQTHPHAQSYPPLQTQTQHYPYTQPQPQPHSQPIMQAPAHPPSQQNQPMNPNSQPQTQSAVTGYQSYPQPQPHPQAQVGVAHPMHASGAQPQPQFPGQIQGKVPSQPSQMYSSQPYSNVAAQQQPTMSSAQVQPPSGPPSQQLPVYPHSQQPGYPFQHRPGVQAAQQAAPQQFGQQQSFPGHGQLHAQGPPQMLQHSQPNYAPGYIAQNYAARPVATQGAGSQPHLQAAGAGQVRPPQLNQAYSLRTDSQLSTASEHKAGHPQQFLKAMGGEKPRDQNDPNKESGAGVQVIENKLKSENALDGNGNENESKLAATGSNLLGSDNQEHKQRMKGEASEDASEFSNGNNTTNIGSDAHKDARKKAEVQDSKHAAKSAGGAAAPVSNMPHSHLNPQVHGTNSFPAVDQGTNQMQSMQYGPSGQHRPGAVSMSQSTPLSIPQQPGLGSLPGQLRPQGPGQAPPRPPFNAADIPQTSIPKHPHGLTPHEIASGGNLGPASSGPFARPGNMGYHQGNMPPYQAGQPHNLPGEPFVGVGSRERADAEQRPPYMMENEKFQAHRPGYFDGRKPDSLPHGSMDRAPYGPAHPGIQPGAMKFPEERGMRDERGKMFPEERSKPFPHRDFEDDSRKFPRPAHFEAGPSSKYGTHLPSSRPLDHGSHMFGGDGMPRPFDKAPHGLNPDSGLKRDSGVGSGPSRFLPPFHLNDAGERSRGAGFPDDDMGRGDFGHRPDFPGPAPGPGFGQPRIDGFPPRSPSRDFPGFPSRTFGAFGDDVGNETRPFEGSRPYNFPAEPFGKSMHENRFPIPPNHVQRGELSDHLTGGPRNPDMLANHLRREHMGPRNMHMGEGTAFGLPGGHSRMGEPPLAGNFPRHLPFGESFGGEKPGHPLAGEHGFRGSSGFNRYARDGGLFPEEMEPFDNPRKRKPGSIMCRICKVECGTVEGLDLHSQSREHQRKARDMVLSIKQSNKKKQKLSKDQGSIEGRDAGRPKNFSFQGRGNKR</sequence>
<keyword evidence="3" id="KW-0862">Zinc</keyword>
<feature type="compositionally biased region" description="Polar residues" evidence="5">
    <location>
        <begin position="1256"/>
        <end position="1265"/>
    </location>
</feature>
<feature type="compositionally biased region" description="Polar residues" evidence="5">
    <location>
        <begin position="662"/>
        <end position="689"/>
    </location>
</feature>
<dbReference type="AlphaFoldDB" id="A0A803KRQ4"/>
<feature type="compositionally biased region" description="Polar residues" evidence="5">
    <location>
        <begin position="699"/>
        <end position="708"/>
    </location>
</feature>
<dbReference type="Gene3D" id="3.30.40.10">
    <property type="entry name" value="Zinc/RING finger domain, C3HC4 (zinc finger)"/>
    <property type="match status" value="1"/>
</dbReference>
<evidence type="ECO:0000313" key="8">
    <source>
        <dbReference type="Proteomes" id="UP000596660"/>
    </source>
</evidence>
<feature type="compositionally biased region" description="Polar residues" evidence="5">
    <location>
        <begin position="613"/>
        <end position="624"/>
    </location>
</feature>
<dbReference type="EnsemblPlants" id="AUR62001711-RA">
    <property type="protein sequence ID" value="AUR62001711-RA:cds"/>
    <property type="gene ID" value="AUR62001711"/>
</dbReference>
<evidence type="ECO:0000256" key="1">
    <source>
        <dbReference type="ARBA" id="ARBA00022723"/>
    </source>
</evidence>
<feature type="compositionally biased region" description="Low complexity" evidence="5">
    <location>
        <begin position="400"/>
        <end position="414"/>
    </location>
</feature>
<dbReference type="PANTHER" id="PTHR37393:SF1">
    <property type="entry name" value="AT-RICH INTERACTIVE DOMAIN-CONTAINING PROTEIN 1A-LIKE"/>
    <property type="match status" value="1"/>
</dbReference>